<dbReference type="EMBL" id="BGPR01000181">
    <property type="protein sequence ID" value="GBM02575.1"/>
    <property type="molecule type" value="Genomic_DNA"/>
</dbReference>
<gene>
    <name evidence="2" type="ORF">AVEN_178505_1</name>
</gene>
<sequence length="89" mass="9932">MRSESKQPSLPQSNPSQRRDVLSSVEDNSTPIITQFRYFNRVTLVLRWHSRTLKDNRCESSSTEAGVLAVNTVHGPPLPKEVRTIIGGG</sequence>
<feature type="compositionally biased region" description="Polar residues" evidence="1">
    <location>
        <begin position="1"/>
        <end position="16"/>
    </location>
</feature>
<name>A0A4Y2CGW7_ARAVE</name>
<evidence type="ECO:0000256" key="1">
    <source>
        <dbReference type="SAM" id="MobiDB-lite"/>
    </source>
</evidence>
<accession>A0A4Y2CGW7</accession>
<proteinExistence type="predicted"/>
<protein>
    <submittedName>
        <fullName evidence="2">Uncharacterized protein</fullName>
    </submittedName>
</protein>
<feature type="region of interest" description="Disordered" evidence="1">
    <location>
        <begin position="1"/>
        <end position="26"/>
    </location>
</feature>
<comment type="caution">
    <text evidence="2">The sequence shown here is derived from an EMBL/GenBank/DDBJ whole genome shotgun (WGS) entry which is preliminary data.</text>
</comment>
<keyword evidence="3" id="KW-1185">Reference proteome</keyword>
<evidence type="ECO:0000313" key="3">
    <source>
        <dbReference type="Proteomes" id="UP000499080"/>
    </source>
</evidence>
<reference evidence="2 3" key="1">
    <citation type="journal article" date="2019" name="Sci. Rep.">
        <title>Orb-weaving spider Araneus ventricosus genome elucidates the spidroin gene catalogue.</title>
        <authorList>
            <person name="Kono N."/>
            <person name="Nakamura H."/>
            <person name="Ohtoshi R."/>
            <person name="Moran D.A.P."/>
            <person name="Shinohara A."/>
            <person name="Yoshida Y."/>
            <person name="Fujiwara M."/>
            <person name="Mori M."/>
            <person name="Tomita M."/>
            <person name="Arakawa K."/>
        </authorList>
    </citation>
    <scope>NUCLEOTIDE SEQUENCE [LARGE SCALE GENOMIC DNA]</scope>
</reference>
<dbReference type="Proteomes" id="UP000499080">
    <property type="component" value="Unassembled WGS sequence"/>
</dbReference>
<dbReference type="AlphaFoldDB" id="A0A4Y2CGW7"/>
<organism evidence="2 3">
    <name type="scientific">Araneus ventricosus</name>
    <name type="common">Orbweaver spider</name>
    <name type="synonym">Epeira ventricosa</name>
    <dbReference type="NCBI Taxonomy" id="182803"/>
    <lineage>
        <taxon>Eukaryota</taxon>
        <taxon>Metazoa</taxon>
        <taxon>Ecdysozoa</taxon>
        <taxon>Arthropoda</taxon>
        <taxon>Chelicerata</taxon>
        <taxon>Arachnida</taxon>
        <taxon>Araneae</taxon>
        <taxon>Araneomorphae</taxon>
        <taxon>Entelegynae</taxon>
        <taxon>Araneoidea</taxon>
        <taxon>Araneidae</taxon>
        <taxon>Araneus</taxon>
    </lineage>
</organism>
<evidence type="ECO:0000313" key="2">
    <source>
        <dbReference type="EMBL" id="GBM02575.1"/>
    </source>
</evidence>